<evidence type="ECO:0000256" key="2">
    <source>
        <dbReference type="ARBA" id="ARBA00008072"/>
    </source>
</evidence>
<keyword evidence="3" id="KW-0479">Metal-binding</keyword>
<evidence type="ECO:0000256" key="4">
    <source>
        <dbReference type="ARBA" id="ARBA00022833"/>
    </source>
</evidence>
<comment type="similarity">
    <text evidence="2">Belongs to the zinc-containing alcohol dehydrogenase family.</text>
</comment>
<dbReference type="SUPFAM" id="SSF50129">
    <property type="entry name" value="GroES-like"/>
    <property type="match status" value="1"/>
</dbReference>
<dbReference type="AlphaFoldDB" id="A0A133UAK7"/>
<comment type="cofactor">
    <cofactor evidence="1">
        <name>Zn(2+)</name>
        <dbReference type="ChEBI" id="CHEBI:29105"/>
    </cofactor>
</comment>
<comment type="caution">
    <text evidence="7">The sequence shown here is derived from an EMBL/GenBank/DDBJ whole genome shotgun (WGS) entry which is preliminary data.</text>
</comment>
<evidence type="ECO:0000313" key="8">
    <source>
        <dbReference type="Proteomes" id="UP000070163"/>
    </source>
</evidence>
<gene>
    <name evidence="7" type="ORF">AKJ57_01965</name>
</gene>
<keyword evidence="8" id="KW-1185">Reference proteome</keyword>
<dbReference type="Gene3D" id="3.40.50.720">
    <property type="entry name" value="NAD(P)-binding Rossmann-like Domain"/>
    <property type="match status" value="1"/>
</dbReference>
<accession>A0A133UAK7</accession>
<dbReference type="Gene3D" id="3.90.180.10">
    <property type="entry name" value="Medium-chain alcohol dehydrogenases, catalytic domain"/>
    <property type="match status" value="1"/>
</dbReference>
<dbReference type="Proteomes" id="UP000070163">
    <property type="component" value="Unassembled WGS sequence"/>
</dbReference>
<dbReference type="SUPFAM" id="SSF51735">
    <property type="entry name" value="NAD(P)-binding Rossmann-fold domains"/>
    <property type="match status" value="1"/>
</dbReference>
<keyword evidence="4" id="KW-0862">Zinc</keyword>
<keyword evidence="5" id="KW-0560">Oxidoreductase</keyword>
<feature type="domain" description="Alcohol dehydrogenase-like C-terminal" evidence="6">
    <location>
        <begin position="90"/>
        <end position="212"/>
    </location>
</feature>
<evidence type="ECO:0000259" key="6">
    <source>
        <dbReference type="Pfam" id="PF00107"/>
    </source>
</evidence>
<dbReference type="PANTHER" id="PTHR43161:SF9">
    <property type="entry name" value="SORBITOL DEHYDROGENASE"/>
    <property type="match status" value="1"/>
</dbReference>
<dbReference type="InterPro" id="IPR036291">
    <property type="entry name" value="NAD(P)-bd_dom_sf"/>
</dbReference>
<sequence length="252" mass="27011">GAWRLLCTQTSTASTSSFSNSPDVDFMATPPSDGAFAEYLSHPADFAFKLPESISYDEGALVEPLSVGVHAAGRADIQSGDRVAILGAGPIGLVTLQATLVRGASEVIITDLVDFRLEKAMEFGASEAINVKKDSIGSYISSFDEVIQAAGAAKTYEQALELVDRGGKVVQVGHSSSEKVSIKSNLLITREIDMLGSFRYVNTYSDSISMLANGQVSLEPMISKYFSLEEVETALLYPKENLDSCIKAMVKF</sequence>
<dbReference type="InterPro" id="IPR011032">
    <property type="entry name" value="GroES-like_sf"/>
</dbReference>
<dbReference type="GO" id="GO:0016491">
    <property type="term" value="F:oxidoreductase activity"/>
    <property type="evidence" value="ECO:0007669"/>
    <property type="project" value="UniProtKB-KW"/>
</dbReference>
<evidence type="ECO:0000313" key="7">
    <source>
        <dbReference type="EMBL" id="KXA91221.1"/>
    </source>
</evidence>
<dbReference type="PANTHER" id="PTHR43161">
    <property type="entry name" value="SORBITOL DEHYDROGENASE"/>
    <property type="match status" value="1"/>
</dbReference>
<organism evidence="7 8">
    <name type="scientific">candidate division MSBL1 archaeon SCGC-AAA259A05</name>
    <dbReference type="NCBI Taxonomy" id="1698259"/>
    <lineage>
        <taxon>Archaea</taxon>
        <taxon>Methanobacteriati</taxon>
        <taxon>Methanobacteriota</taxon>
        <taxon>candidate division MSBL1</taxon>
    </lineage>
</organism>
<protein>
    <recommendedName>
        <fullName evidence="6">Alcohol dehydrogenase-like C-terminal domain-containing protein</fullName>
    </recommendedName>
</protein>
<dbReference type="EMBL" id="LHXJ01000016">
    <property type="protein sequence ID" value="KXA91221.1"/>
    <property type="molecule type" value="Genomic_DNA"/>
</dbReference>
<evidence type="ECO:0000256" key="3">
    <source>
        <dbReference type="ARBA" id="ARBA00022723"/>
    </source>
</evidence>
<name>A0A133UAK7_9EURY</name>
<dbReference type="GO" id="GO:0046872">
    <property type="term" value="F:metal ion binding"/>
    <property type="evidence" value="ECO:0007669"/>
    <property type="project" value="UniProtKB-KW"/>
</dbReference>
<dbReference type="InterPro" id="IPR013149">
    <property type="entry name" value="ADH-like_C"/>
</dbReference>
<evidence type="ECO:0000256" key="1">
    <source>
        <dbReference type="ARBA" id="ARBA00001947"/>
    </source>
</evidence>
<dbReference type="Pfam" id="PF00107">
    <property type="entry name" value="ADH_zinc_N"/>
    <property type="match status" value="1"/>
</dbReference>
<feature type="non-terminal residue" evidence="7">
    <location>
        <position position="1"/>
    </location>
</feature>
<evidence type="ECO:0000256" key="5">
    <source>
        <dbReference type="ARBA" id="ARBA00023002"/>
    </source>
</evidence>
<reference evidence="7 8" key="1">
    <citation type="journal article" date="2016" name="Sci. Rep.">
        <title>Metabolic traits of an uncultured archaeal lineage -MSBL1- from brine pools of the Red Sea.</title>
        <authorList>
            <person name="Mwirichia R."/>
            <person name="Alam I."/>
            <person name="Rashid M."/>
            <person name="Vinu M."/>
            <person name="Ba-Alawi W."/>
            <person name="Anthony Kamau A."/>
            <person name="Kamanda Ngugi D."/>
            <person name="Goker M."/>
            <person name="Klenk H.P."/>
            <person name="Bajic V."/>
            <person name="Stingl U."/>
        </authorList>
    </citation>
    <scope>NUCLEOTIDE SEQUENCE [LARGE SCALE GENOMIC DNA]</scope>
    <source>
        <strain evidence="7">SCGC-AAA259A05</strain>
    </source>
</reference>
<proteinExistence type="inferred from homology"/>